<evidence type="ECO:0000256" key="7">
    <source>
        <dbReference type="ARBA" id="ARBA00023242"/>
    </source>
</evidence>
<comment type="similarity">
    <text evidence="2 9">Belongs to the Mediator complex subunit 5 family.</text>
</comment>
<dbReference type="EnsemblFungi" id="EJT80472">
    <property type="protein sequence ID" value="EJT80472"/>
    <property type="gene ID" value="GGTG_00471"/>
</dbReference>
<gene>
    <name evidence="12" type="primary">20340929</name>
    <name evidence="9" type="synonym">MED5</name>
    <name evidence="11" type="ORF">GGTG_00471</name>
</gene>
<evidence type="ECO:0000313" key="13">
    <source>
        <dbReference type="Proteomes" id="UP000006039"/>
    </source>
</evidence>
<evidence type="ECO:0000313" key="12">
    <source>
        <dbReference type="EnsemblFungi" id="EJT80472"/>
    </source>
</evidence>
<dbReference type="OrthoDB" id="5322661at2759"/>
<feature type="compositionally biased region" description="Gly residues" evidence="10">
    <location>
        <begin position="7"/>
        <end position="18"/>
    </location>
</feature>
<feature type="region of interest" description="Disordered" evidence="10">
    <location>
        <begin position="155"/>
        <end position="191"/>
    </location>
</feature>
<reference evidence="11" key="2">
    <citation type="submission" date="2010-07" db="EMBL/GenBank/DDBJ databases">
        <authorList>
            <consortium name="The Broad Institute Genome Sequencing Platform"/>
            <consortium name="Broad Institute Genome Sequencing Center for Infectious Disease"/>
            <person name="Ma L.-J."/>
            <person name="Dead R."/>
            <person name="Young S."/>
            <person name="Zeng Q."/>
            <person name="Koehrsen M."/>
            <person name="Alvarado L."/>
            <person name="Berlin A."/>
            <person name="Chapman S.B."/>
            <person name="Chen Z."/>
            <person name="Freedman E."/>
            <person name="Gellesch M."/>
            <person name="Goldberg J."/>
            <person name="Griggs A."/>
            <person name="Gujja S."/>
            <person name="Heilman E.R."/>
            <person name="Heiman D."/>
            <person name="Hepburn T."/>
            <person name="Howarth C."/>
            <person name="Jen D."/>
            <person name="Larson L."/>
            <person name="Mehta T."/>
            <person name="Neiman D."/>
            <person name="Pearson M."/>
            <person name="Roberts A."/>
            <person name="Saif S."/>
            <person name="Shea T."/>
            <person name="Shenoy N."/>
            <person name="Sisk P."/>
            <person name="Stolte C."/>
            <person name="Sykes S."/>
            <person name="Walk T."/>
            <person name="White J."/>
            <person name="Yandava C."/>
            <person name="Haas B."/>
            <person name="Nusbaum C."/>
            <person name="Birren B."/>
        </authorList>
    </citation>
    <scope>NUCLEOTIDE SEQUENCE</scope>
    <source>
        <strain evidence="11">R3-111a-1</strain>
    </source>
</reference>
<reference evidence="12" key="5">
    <citation type="submission" date="2018-04" db="UniProtKB">
        <authorList>
            <consortium name="EnsemblFungi"/>
        </authorList>
    </citation>
    <scope>IDENTIFICATION</scope>
    <source>
        <strain evidence="12">R3-111a-1</strain>
    </source>
</reference>
<dbReference type="PANTHER" id="PTHR35784:SF1">
    <property type="entry name" value="MEDIATOR OF RNA POLYMERASE II TRANSCRIPTION SUBUNIT 5"/>
    <property type="match status" value="1"/>
</dbReference>
<dbReference type="VEuPathDB" id="FungiDB:GGTG_00471"/>
<dbReference type="HOGENOM" id="CLU_004096_0_0_1"/>
<comment type="function">
    <text evidence="9">Component of the Mediator complex, a coactivator involved in the regulated transcription of nearly all RNA polymerase II-dependent genes. Mediator functions as a bridge to convey information from gene-specific regulatory proteins to the basal RNA polymerase II transcription machinery. Mediator is recruited to promoters by direct interactions with regulatory proteins and serves as a scaffold for the assembly of a functional preinitiation complex with RNA polymerase II and the general transcription factors.</text>
</comment>
<dbReference type="PANTHER" id="PTHR35784">
    <property type="entry name" value="MEDIATOR OF RNA POLYMERASE II TRANSCRIPTION SUBUNIT 5"/>
    <property type="match status" value="1"/>
</dbReference>
<evidence type="ECO:0000256" key="6">
    <source>
        <dbReference type="ARBA" id="ARBA00023163"/>
    </source>
</evidence>
<keyword evidence="13" id="KW-1185">Reference proteome</keyword>
<evidence type="ECO:0000313" key="11">
    <source>
        <dbReference type="EMBL" id="EJT80472.1"/>
    </source>
</evidence>
<accession>J3NGT2</accession>
<dbReference type="Pfam" id="PF08689">
    <property type="entry name" value="Med5"/>
    <property type="match status" value="1"/>
</dbReference>
<dbReference type="Proteomes" id="UP000006039">
    <property type="component" value="Unassembled WGS sequence"/>
</dbReference>
<dbReference type="GO" id="GO:0006357">
    <property type="term" value="P:regulation of transcription by RNA polymerase II"/>
    <property type="evidence" value="ECO:0007669"/>
    <property type="project" value="InterPro"/>
</dbReference>
<name>J3NGT2_GAET3</name>
<evidence type="ECO:0000256" key="9">
    <source>
        <dbReference type="RuleBase" id="RU364142"/>
    </source>
</evidence>
<organism evidence="11">
    <name type="scientific">Gaeumannomyces tritici (strain R3-111a-1)</name>
    <name type="common">Wheat and barley take-all root rot fungus</name>
    <name type="synonym">Gaeumannomyces graminis var. tritici</name>
    <dbReference type="NCBI Taxonomy" id="644352"/>
    <lineage>
        <taxon>Eukaryota</taxon>
        <taxon>Fungi</taxon>
        <taxon>Dikarya</taxon>
        <taxon>Ascomycota</taxon>
        <taxon>Pezizomycotina</taxon>
        <taxon>Sordariomycetes</taxon>
        <taxon>Sordariomycetidae</taxon>
        <taxon>Magnaporthales</taxon>
        <taxon>Magnaporthaceae</taxon>
        <taxon>Gaeumannomyces</taxon>
    </lineage>
</organism>
<protein>
    <recommendedName>
        <fullName evidence="3 9">Mediator of RNA polymerase II transcription subunit 5</fullName>
    </recommendedName>
    <alternativeName>
        <fullName evidence="8 9">Mediator complex subunit 5</fullName>
    </alternativeName>
</protein>
<proteinExistence type="inferred from homology"/>
<evidence type="ECO:0000256" key="5">
    <source>
        <dbReference type="ARBA" id="ARBA00023159"/>
    </source>
</evidence>
<evidence type="ECO:0000256" key="3">
    <source>
        <dbReference type="ARBA" id="ARBA00020628"/>
    </source>
</evidence>
<dbReference type="STRING" id="644352.J3NGT2"/>
<dbReference type="AlphaFoldDB" id="J3NGT2"/>
<evidence type="ECO:0000256" key="4">
    <source>
        <dbReference type="ARBA" id="ARBA00023015"/>
    </source>
</evidence>
<dbReference type="GO" id="GO:0003712">
    <property type="term" value="F:transcription coregulator activity"/>
    <property type="evidence" value="ECO:0007669"/>
    <property type="project" value="InterPro"/>
</dbReference>
<reference evidence="11" key="3">
    <citation type="submission" date="2010-09" db="EMBL/GenBank/DDBJ databases">
        <title>Annotation of Gaeumannomyces graminis var. tritici R3-111a-1.</title>
        <authorList>
            <consortium name="The Broad Institute Genome Sequencing Platform"/>
            <person name="Ma L.-J."/>
            <person name="Dead R."/>
            <person name="Young S.K."/>
            <person name="Zeng Q."/>
            <person name="Gargeya S."/>
            <person name="Fitzgerald M."/>
            <person name="Haas B."/>
            <person name="Abouelleil A."/>
            <person name="Alvarado L."/>
            <person name="Arachchi H.M."/>
            <person name="Berlin A."/>
            <person name="Brown A."/>
            <person name="Chapman S.B."/>
            <person name="Chen Z."/>
            <person name="Dunbar C."/>
            <person name="Freedman E."/>
            <person name="Gearin G."/>
            <person name="Gellesch M."/>
            <person name="Goldberg J."/>
            <person name="Griggs A."/>
            <person name="Gujja S."/>
            <person name="Heiman D."/>
            <person name="Howarth C."/>
            <person name="Larson L."/>
            <person name="Lui A."/>
            <person name="MacDonald P.J.P."/>
            <person name="Mehta T."/>
            <person name="Montmayeur A."/>
            <person name="Murphy C."/>
            <person name="Neiman D."/>
            <person name="Pearson M."/>
            <person name="Priest M."/>
            <person name="Roberts A."/>
            <person name="Saif S."/>
            <person name="Shea T."/>
            <person name="Shenoy N."/>
            <person name="Sisk P."/>
            <person name="Stolte C."/>
            <person name="Sykes S."/>
            <person name="Yandava C."/>
            <person name="Wortman J."/>
            <person name="Nusbaum C."/>
            <person name="Birren B."/>
        </authorList>
    </citation>
    <scope>NUCLEOTIDE SEQUENCE</scope>
    <source>
        <strain evidence="11">R3-111a-1</strain>
    </source>
</reference>
<keyword evidence="4 9" id="KW-0805">Transcription regulation</keyword>
<dbReference type="EMBL" id="GL385395">
    <property type="protein sequence ID" value="EJT80472.1"/>
    <property type="molecule type" value="Genomic_DNA"/>
</dbReference>
<dbReference type="eggNOG" id="ENOG502R1HB">
    <property type="taxonomic scope" value="Eukaryota"/>
</dbReference>
<feature type="compositionally biased region" description="Low complexity" evidence="10">
    <location>
        <begin position="38"/>
        <end position="59"/>
    </location>
</feature>
<dbReference type="GeneID" id="20340929"/>
<feature type="region of interest" description="Disordered" evidence="10">
    <location>
        <begin position="1"/>
        <end position="59"/>
    </location>
</feature>
<evidence type="ECO:0000256" key="1">
    <source>
        <dbReference type="ARBA" id="ARBA00004123"/>
    </source>
</evidence>
<reference evidence="13" key="1">
    <citation type="submission" date="2010-07" db="EMBL/GenBank/DDBJ databases">
        <title>The genome sequence of Gaeumannomyces graminis var. tritici strain R3-111a-1.</title>
        <authorList>
            <consortium name="The Broad Institute Genome Sequencing Platform"/>
            <person name="Ma L.-J."/>
            <person name="Dead R."/>
            <person name="Young S."/>
            <person name="Zeng Q."/>
            <person name="Koehrsen M."/>
            <person name="Alvarado L."/>
            <person name="Berlin A."/>
            <person name="Chapman S.B."/>
            <person name="Chen Z."/>
            <person name="Freedman E."/>
            <person name="Gellesch M."/>
            <person name="Goldberg J."/>
            <person name="Griggs A."/>
            <person name="Gujja S."/>
            <person name="Heilman E.R."/>
            <person name="Heiman D."/>
            <person name="Hepburn T."/>
            <person name="Howarth C."/>
            <person name="Jen D."/>
            <person name="Larson L."/>
            <person name="Mehta T."/>
            <person name="Neiman D."/>
            <person name="Pearson M."/>
            <person name="Roberts A."/>
            <person name="Saif S."/>
            <person name="Shea T."/>
            <person name="Shenoy N."/>
            <person name="Sisk P."/>
            <person name="Stolte C."/>
            <person name="Sykes S."/>
            <person name="Walk T."/>
            <person name="White J."/>
            <person name="Yandava C."/>
            <person name="Haas B."/>
            <person name="Nusbaum C."/>
            <person name="Birren B."/>
        </authorList>
    </citation>
    <scope>NUCLEOTIDE SEQUENCE [LARGE SCALE GENOMIC DNA]</scope>
    <source>
        <strain evidence="13">R3-111a-1</strain>
    </source>
</reference>
<keyword evidence="7 9" id="KW-0539">Nucleus</keyword>
<reference evidence="12" key="4">
    <citation type="journal article" date="2015" name="G3 (Bethesda)">
        <title>Genome sequences of three phytopathogenic species of the Magnaporthaceae family of fungi.</title>
        <authorList>
            <person name="Okagaki L.H."/>
            <person name="Nunes C.C."/>
            <person name="Sailsbery J."/>
            <person name="Clay B."/>
            <person name="Brown D."/>
            <person name="John T."/>
            <person name="Oh Y."/>
            <person name="Young N."/>
            <person name="Fitzgerald M."/>
            <person name="Haas B.J."/>
            <person name="Zeng Q."/>
            <person name="Young S."/>
            <person name="Adiconis X."/>
            <person name="Fan L."/>
            <person name="Levin J.Z."/>
            <person name="Mitchell T.K."/>
            <person name="Okubara P.A."/>
            <person name="Farman M.L."/>
            <person name="Kohn L.M."/>
            <person name="Birren B."/>
            <person name="Ma L.-J."/>
            <person name="Dean R.A."/>
        </authorList>
    </citation>
    <scope>NUCLEOTIDE SEQUENCE</scope>
    <source>
        <strain evidence="12">R3-111a-1</strain>
    </source>
</reference>
<evidence type="ECO:0000256" key="2">
    <source>
        <dbReference type="ARBA" id="ARBA00008782"/>
    </source>
</evidence>
<keyword evidence="5 9" id="KW-0010">Activator</keyword>
<sequence length="1144" mass="123146">MEADATGGVGRGVGGLGGSVVDKGGGETAPAPAPVPAPGTVGSAPSGGDTTMTTTATTTPATMAMEQWTLFLSRCLATRLDPETFDSYVVLLYAKHPLPPRAVADVFLRPRPGNSDCLDPRIPPYLQILLAHQFVDALSILEAMYRYSTSHTQSRAGMPALKDGEDEKLTGGVNDAGGKNNGRRRQKQQPLVWGSSYAAEEHTFYRLTKSIAQGSGIRSVRDAIEIARVMARWMNLFTAAAAAFAADPMGPLQNSLPLQEMESARAGFVMLLLGLCESKLMLSSLSHVEAKVARKELSQSLANFVPSMVQSAAQIAARLEVFRTETLAGFEPVDKAIEAAQGEMNALLDSAVPPENLVLPEILISHTRAGLYIYVNSLLAGRPLMDDVAIFNYLHNRFQGNLQQMAIDLILASFDMIAHAATSRQPQRAAHVLRSYLTNKVPLLLVSLAASATPLYPLNAAACVEHAVRQVGSATFPNMSEYLVSSNRNGNTLTEGTREDFLFACCLHGLIPEARIVPILNEACINSLPPEGRLVKDNLVQECLADPEKTHQLVRNLDKCDGNVGAISQALVEVLGQLCDMKETMTLKTLCNQLARDPVYLDVLLLFDKLPTIVTPLCELLDNWRYDEDQGEFQPVYEEFGSVLLLLLAFIHRYNLTAADLGTRSADSFIAKLISRGHMALHLDELSEQEQSHLDKWIHGLFDSDAGGLGDELMSACPPQEFYLLIPTLFYNIVLAVSTGCLSEDSLKSGLEYLVDTFLLPALVPAIIYLCNHLWIDRSEEQKAIIRILQLIIAPSSISNEASTMLTSVLCMVAKPLDLALRTYQRQDVKNQDIDPLLRILKAQVPVSRRTGAADNNELDQWTGTPGGGINQAVRHTFRGLVSWSLAPPDPERTPTPYTHRQMLVALRLMRARGLLRLLLDEFRQQAVQGNEGVALDVCCALVCAPDSGAGEQPDEAAARQQHQQMNNMLDAAGGVVAPVPLPPQQQRLMSLRQALRYEAEDWKKIQRHDPAMAEAVVRLHRRVEEQMAVSDAAVAAAAAAATAAATAGMLQGGDINDMMAGDAAMAAAAAAVAAENTAGADGMSLDTSVGVGLDLGGGDLNLGGSSANSVGGLDGGLDLGDDMFRGLGPLDGLGGWDDVMDMS</sequence>
<dbReference type="InterPro" id="IPR014801">
    <property type="entry name" value="Mediator_Med5_fun"/>
</dbReference>
<comment type="subcellular location">
    <subcellularLocation>
        <location evidence="1 9">Nucleus</location>
    </subcellularLocation>
</comment>
<dbReference type="RefSeq" id="XP_009216481.1">
    <property type="nucleotide sequence ID" value="XM_009218217.1"/>
</dbReference>
<evidence type="ECO:0000256" key="8">
    <source>
        <dbReference type="ARBA" id="ARBA00031256"/>
    </source>
</evidence>
<keyword evidence="6 9" id="KW-0804">Transcription</keyword>
<comment type="subunit">
    <text evidence="9">Component of the Mediator complex.</text>
</comment>
<evidence type="ECO:0000256" key="10">
    <source>
        <dbReference type="SAM" id="MobiDB-lite"/>
    </source>
</evidence>
<dbReference type="GO" id="GO:0016592">
    <property type="term" value="C:mediator complex"/>
    <property type="evidence" value="ECO:0007669"/>
    <property type="project" value="InterPro"/>
</dbReference>